<dbReference type="GO" id="GO:0070210">
    <property type="term" value="C:Rpd3L-Expanded complex"/>
    <property type="evidence" value="ECO:0007669"/>
    <property type="project" value="TreeGrafter"/>
</dbReference>
<feature type="region of interest" description="Disordered" evidence="6">
    <location>
        <begin position="933"/>
        <end position="975"/>
    </location>
</feature>
<dbReference type="GO" id="GO:0008270">
    <property type="term" value="F:zinc ion binding"/>
    <property type="evidence" value="ECO:0007669"/>
    <property type="project" value="UniProtKB-KW"/>
</dbReference>
<dbReference type="InterPro" id="IPR013083">
    <property type="entry name" value="Znf_RING/FYVE/PHD"/>
</dbReference>
<dbReference type="RefSeq" id="XP_024344874.1">
    <property type="nucleotide sequence ID" value="XM_024476752.1"/>
</dbReference>
<evidence type="ECO:0000256" key="1">
    <source>
        <dbReference type="ARBA" id="ARBA00022723"/>
    </source>
</evidence>
<protein>
    <recommendedName>
        <fullName evidence="7">PHD-type domain-containing protein</fullName>
    </recommendedName>
</protein>
<feature type="compositionally biased region" description="Basic residues" evidence="6">
    <location>
        <begin position="404"/>
        <end position="416"/>
    </location>
</feature>
<dbReference type="SMART" id="SM00249">
    <property type="entry name" value="PHD"/>
    <property type="match status" value="1"/>
</dbReference>
<dbReference type="GO" id="GO:0034967">
    <property type="term" value="C:Set3 complex"/>
    <property type="evidence" value="ECO:0007669"/>
    <property type="project" value="TreeGrafter"/>
</dbReference>
<evidence type="ECO:0000256" key="3">
    <source>
        <dbReference type="ARBA" id="ARBA00022833"/>
    </source>
</evidence>
<feature type="region of interest" description="Disordered" evidence="6">
    <location>
        <begin position="1"/>
        <end position="35"/>
    </location>
</feature>
<evidence type="ECO:0000259" key="7">
    <source>
        <dbReference type="PROSITE" id="PS50016"/>
    </source>
</evidence>
<evidence type="ECO:0000256" key="6">
    <source>
        <dbReference type="SAM" id="MobiDB-lite"/>
    </source>
</evidence>
<dbReference type="GO" id="GO:0006325">
    <property type="term" value="P:chromatin organization"/>
    <property type="evidence" value="ECO:0007669"/>
    <property type="project" value="UniProtKB-KW"/>
</dbReference>
<feature type="compositionally biased region" description="Polar residues" evidence="6">
    <location>
        <begin position="647"/>
        <end position="662"/>
    </location>
</feature>
<dbReference type="Gene3D" id="3.30.40.10">
    <property type="entry name" value="Zinc/RING finger domain, C3HC4 (zinc finger)"/>
    <property type="match status" value="1"/>
</dbReference>
<keyword evidence="9" id="KW-1185">Reference proteome</keyword>
<evidence type="ECO:0000256" key="4">
    <source>
        <dbReference type="ARBA" id="ARBA00022853"/>
    </source>
</evidence>
<dbReference type="Pfam" id="PF00628">
    <property type="entry name" value="PHD"/>
    <property type="match status" value="1"/>
</dbReference>
<dbReference type="PANTHER" id="PTHR46462:SF3">
    <property type="entry name" value="UPSET, ISOFORM A"/>
    <property type="match status" value="1"/>
</dbReference>
<feature type="compositionally biased region" description="Polar residues" evidence="6">
    <location>
        <begin position="19"/>
        <end position="30"/>
    </location>
</feature>
<dbReference type="EMBL" id="KZ110591">
    <property type="protein sequence ID" value="OSX68080.1"/>
    <property type="molecule type" value="Genomic_DNA"/>
</dbReference>
<feature type="compositionally biased region" description="Polar residues" evidence="6">
    <location>
        <begin position="694"/>
        <end position="704"/>
    </location>
</feature>
<evidence type="ECO:0000313" key="8">
    <source>
        <dbReference type="EMBL" id="OSX68080.1"/>
    </source>
</evidence>
<proteinExistence type="predicted"/>
<dbReference type="InterPro" id="IPR019787">
    <property type="entry name" value="Znf_PHD-finger"/>
</dbReference>
<dbReference type="InterPro" id="IPR011011">
    <property type="entry name" value="Znf_FYVE_PHD"/>
</dbReference>
<feature type="region of interest" description="Disordered" evidence="6">
    <location>
        <begin position="626"/>
        <end position="748"/>
    </location>
</feature>
<dbReference type="InterPro" id="IPR019786">
    <property type="entry name" value="Zinc_finger_PHD-type_CS"/>
</dbReference>
<dbReference type="STRING" id="670580.A0A1X6NHU3"/>
<feature type="compositionally biased region" description="Low complexity" evidence="6">
    <location>
        <begin position="139"/>
        <end position="154"/>
    </location>
</feature>
<keyword evidence="2 5" id="KW-0863">Zinc-finger</keyword>
<reference evidence="8 9" key="1">
    <citation type="submission" date="2017-04" db="EMBL/GenBank/DDBJ databases">
        <title>Genome Sequence of the Model Brown-Rot Fungus Postia placenta SB12.</title>
        <authorList>
            <consortium name="DOE Joint Genome Institute"/>
            <person name="Gaskell J."/>
            <person name="Kersten P."/>
            <person name="Larrondo L.F."/>
            <person name="Canessa P."/>
            <person name="Martinez D."/>
            <person name="Hibbett D."/>
            <person name="Schmoll M."/>
            <person name="Kubicek C.P."/>
            <person name="Martinez A.T."/>
            <person name="Yadav J."/>
            <person name="Master E."/>
            <person name="Magnuson J.K."/>
            <person name="James T."/>
            <person name="Yaver D."/>
            <person name="Berka R."/>
            <person name="Labutti K."/>
            <person name="Lipzen A."/>
            <person name="Aerts A."/>
            <person name="Barry K."/>
            <person name="Henrissat B."/>
            <person name="Blanchette R."/>
            <person name="Grigoriev I."/>
            <person name="Cullen D."/>
        </authorList>
    </citation>
    <scope>NUCLEOTIDE SEQUENCE [LARGE SCALE GENOMIC DNA]</scope>
    <source>
        <strain evidence="8 9">MAD-698-R-SB12</strain>
    </source>
</reference>
<feature type="domain" description="PHD-type" evidence="7">
    <location>
        <begin position="566"/>
        <end position="618"/>
    </location>
</feature>
<evidence type="ECO:0000313" key="9">
    <source>
        <dbReference type="Proteomes" id="UP000194127"/>
    </source>
</evidence>
<dbReference type="PANTHER" id="PTHR46462">
    <property type="entry name" value="UPSET, ISOFORM A"/>
    <property type="match status" value="1"/>
</dbReference>
<dbReference type="InterPro" id="IPR001965">
    <property type="entry name" value="Znf_PHD"/>
</dbReference>
<evidence type="ECO:0000256" key="2">
    <source>
        <dbReference type="ARBA" id="ARBA00022771"/>
    </source>
</evidence>
<name>A0A1X6NHU3_9APHY</name>
<dbReference type="GeneID" id="36321703"/>
<keyword evidence="1" id="KW-0479">Metal-binding</keyword>
<dbReference type="SUPFAM" id="SSF57903">
    <property type="entry name" value="FYVE/PHD zinc finger"/>
    <property type="match status" value="1"/>
</dbReference>
<organism evidence="8 9">
    <name type="scientific">Postia placenta MAD-698-R-SB12</name>
    <dbReference type="NCBI Taxonomy" id="670580"/>
    <lineage>
        <taxon>Eukaryota</taxon>
        <taxon>Fungi</taxon>
        <taxon>Dikarya</taxon>
        <taxon>Basidiomycota</taxon>
        <taxon>Agaricomycotina</taxon>
        <taxon>Agaricomycetes</taxon>
        <taxon>Polyporales</taxon>
        <taxon>Adustoporiaceae</taxon>
        <taxon>Rhodonia</taxon>
    </lineage>
</organism>
<keyword evidence="3" id="KW-0862">Zinc</keyword>
<feature type="region of interest" description="Disordered" evidence="6">
    <location>
        <begin position="1266"/>
        <end position="1290"/>
    </location>
</feature>
<feature type="compositionally biased region" description="Basic residues" evidence="6">
    <location>
        <begin position="161"/>
        <end position="171"/>
    </location>
</feature>
<feature type="compositionally biased region" description="Basic and acidic residues" evidence="6">
    <location>
        <begin position="663"/>
        <end position="679"/>
    </location>
</feature>
<dbReference type="Proteomes" id="UP000194127">
    <property type="component" value="Unassembled WGS sequence"/>
</dbReference>
<accession>A0A1X6NHU3</accession>
<feature type="compositionally biased region" description="Low complexity" evidence="6">
    <location>
        <begin position="680"/>
        <end position="693"/>
    </location>
</feature>
<dbReference type="OrthoDB" id="436852at2759"/>
<feature type="region of interest" description="Disordered" evidence="6">
    <location>
        <begin position="292"/>
        <end position="311"/>
    </location>
</feature>
<dbReference type="GO" id="GO:0006355">
    <property type="term" value="P:regulation of DNA-templated transcription"/>
    <property type="evidence" value="ECO:0007669"/>
    <property type="project" value="TreeGrafter"/>
</dbReference>
<feature type="region of interest" description="Disordered" evidence="6">
    <location>
        <begin position="115"/>
        <end position="199"/>
    </location>
</feature>
<evidence type="ECO:0000256" key="5">
    <source>
        <dbReference type="PROSITE-ProRule" id="PRU00146"/>
    </source>
</evidence>
<feature type="compositionally biased region" description="Low complexity" evidence="6">
    <location>
        <begin position="392"/>
        <end position="401"/>
    </location>
</feature>
<feature type="region of interest" description="Disordered" evidence="6">
    <location>
        <begin position="391"/>
        <end position="439"/>
    </location>
</feature>
<dbReference type="PROSITE" id="PS50016">
    <property type="entry name" value="ZF_PHD_2"/>
    <property type="match status" value="1"/>
</dbReference>
<gene>
    <name evidence="8" type="ORF">POSPLADRAFT_1030914</name>
</gene>
<dbReference type="PROSITE" id="PS01359">
    <property type="entry name" value="ZF_PHD_1"/>
    <property type="match status" value="1"/>
</dbReference>
<sequence length="1576" mass="172978">MSDVEAMLEGEQWLKGFEEQQSTPRKSAPTTEGILPAFSMSQTTHLPTPESPGNVDMYASVLSFPHESPVRAQGQHPSMSVRVYLGQLTPAHTSISPIYARKTARAQDEAAALTPIRLSSPFSPRPSSHAEMDPPANLSPPLSRDSSRLSSPFREQPRFAGRGRSRTKTPMRTHSDPIDAFSPASSSSKTPLPLSAPVPQRAVGGEFQRIRLQMAADQAALLSETEARRPDYLVRERRPESAPDPLGGDELDWVDPDMLPPHLGVTVSPVKGRRIQLFQETSDESFEQSLLAGGYPGYGSTPAFDPQTPDHKLKPGLSQRALQWLQQVTPGQPTPGTVIAEPEEEEVPSEKELLKRKRLAAFEEHPDAFEPPAKLQVVEVNGIGRVLMNIVPEEQPAPTETPARRRAGSKRKRKSAAHSTPSKRVYGAQPEETEVKGPNWLDNDFPWCVRVKERKEMSKQEREQRLKQIARYLERSDSEDDIVEDQALHPLVQSDEEVAPRRGRGKMVPLKVHPAAGTSAQGRREIMLVPSDPADARAALLSKRSVRTFAFRRRQLREQDEDDPNAIICVCDRGEDGEQLVQCDECLVWYHLSCVGIQDLSELPPRDEPYFCPPCVDESVRGSRLLPTFVPTDDEPPLGGRRDPLFYQSSIRESPSASWNSTREPRTPVRGQDASEPHTSRSSWGDSSRGGPSTPVNTAQSVRVYTTPGAREVDNHFDSPFDPSQTPSRGTGPAEAFTTPKWDRSTSFRTPGLGSLKFSGGSLSFSQFAANGLSPTPRFRDIYSHDDTPVRRSGPIDESVWRERLWLPDSPPTRGRERVACAAAVAGVLDLLQRHKLALRTRHLLSADALRCLFYSRYVFRMSAKYQTYFPLRHPEADEREAWRERALSLERQVKDLQARYDNEHIGMRGIPYPYGVFIQFPELLSLRETATAQKTTGPAKDSSAAGDNKKKAKKRTTPKAAEPKSSSTSRRLDLKTVLDSHSDPVVLRTPSRTSVLHSLETLDKLVSIRARERSAAPDDLLVVLAKRSIDALGDLLATLLPPSAARPRCPADLAALSTLCHRLLAAVVPLLAKSTRTRGAAAPAGSPALEDVLGLMSARLLMPIVRAFGPASRAFLAGLFAPNREGKTARAQDDKGVDIRPDVFAILGGVLAALQEVASAKPSVNRVVRHTINDTLAIEAIRELQKLYEDTHSPVPATATTPASRALKVARTDRIDKLARKDALWYLCNVLHLVLPLEPGTSLPAQDVLLEDTIYATLSAVLRRSRPAHRDPGDGGPCDSPKAPSMPAAEPRYDMDEVERGMVLAVVERAWLGSGGGSGALFGGRGRLGASDGVAGGVELRAPCASAPLSVMHAVGQSSQWKRCCWHCAVHGAVRTDAWVTRSTALRRVIEMGCVLLYAARPQSMIANIDMNRDVDAVRVIAICMQGYPEYASPKDAATEAEEHISGSQAVWMAEGSARPRPDMMRLGSTNGQPGSRVLGHCGSDIGRATILTQGERTWVARFAIRCAGFKHDTTRGGIAAFCQRRRAMCRQRCVWGGGHFIRASDDGHDATSARWKTGKTQTLTTEIWNSNDMI</sequence>
<keyword evidence="4" id="KW-0156">Chromatin regulator</keyword>